<sequence>MHHRRLHKFYLSFKVEREVRTVWVEGLNLRHAKDRLAMTEPEAIDIIDWTSESPEKLENYLSKIGNYFEYTQGAIAH</sequence>
<gene>
    <name evidence="1" type="ORF">PEDI_08910</name>
</gene>
<proteinExistence type="predicted"/>
<organism evidence="1 2">
    <name type="scientific">Persicobacter diffluens</name>
    <dbReference type="NCBI Taxonomy" id="981"/>
    <lineage>
        <taxon>Bacteria</taxon>
        <taxon>Pseudomonadati</taxon>
        <taxon>Bacteroidota</taxon>
        <taxon>Cytophagia</taxon>
        <taxon>Cytophagales</taxon>
        <taxon>Persicobacteraceae</taxon>
        <taxon>Persicobacter</taxon>
    </lineage>
</organism>
<comment type="caution">
    <text evidence="1">The sequence shown here is derived from an EMBL/GenBank/DDBJ whole genome shotgun (WGS) entry which is preliminary data.</text>
</comment>
<accession>A0AAN5AIY8</accession>
<dbReference type="RefSeq" id="WP_338236119.1">
    <property type="nucleotide sequence ID" value="NZ_BQKE01000001.1"/>
</dbReference>
<reference evidence="1 2" key="1">
    <citation type="submission" date="2021-12" db="EMBL/GenBank/DDBJ databases">
        <title>Genome sequencing of bacteria with rrn-lacking chromosome and rrn-plasmid.</title>
        <authorList>
            <person name="Anda M."/>
            <person name="Iwasaki W."/>
        </authorList>
    </citation>
    <scope>NUCLEOTIDE SEQUENCE [LARGE SCALE GENOMIC DNA]</scope>
    <source>
        <strain evidence="1 2">NBRC 15940</strain>
    </source>
</reference>
<dbReference type="EMBL" id="BQKE01000001">
    <property type="protein sequence ID" value="GJM60339.1"/>
    <property type="molecule type" value="Genomic_DNA"/>
</dbReference>
<evidence type="ECO:0000313" key="2">
    <source>
        <dbReference type="Proteomes" id="UP001310022"/>
    </source>
</evidence>
<dbReference type="Proteomes" id="UP001310022">
    <property type="component" value="Unassembled WGS sequence"/>
</dbReference>
<keyword evidence="2" id="KW-1185">Reference proteome</keyword>
<name>A0AAN5AIY8_9BACT</name>
<protein>
    <submittedName>
        <fullName evidence="1">Uncharacterized protein</fullName>
    </submittedName>
</protein>
<dbReference type="AlphaFoldDB" id="A0AAN5AIY8"/>
<evidence type="ECO:0000313" key="1">
    <source>
        <dbReference type="EMBL" id="GJM60339.1"/>
    </source>
</evidence>